<name>G2GGF0_9ACTN</name>
<dbReference type="AlphaFoldDB" id="G2GGF0"/>
<comment type="caution">
    <text evidence="3">The sequence shown here is derived from an EMBL/GenBank/DDBJ whole genome shotgun (WGS) entry which is preliminary data.</text>
</comment>
<feature type="region of interest" description="Disordered" evidence="1">
    <location>
        <begin position="26"/>
        <end position="46"/>
    </location>
</feature>
<keyword evidence="2" id="KW-0812">Transmembrane</keyword>
<feature type="transmembrane region" description="Helical" evidence="2">
    <location>
        <begin position="59"/>
        <end position="76"/>
    </location>
</feature>
<sequence length="77" mass="8437">AGAPAVTPERAGRRGGQVEYAYSGAAPRDRPTMEGMLWSDPENEPPEELRDMQRMLRRLGVLVALAMVLTMIVAGLR</sequence>
<evidence type="ECO:0000256" key="1">
    <source>
        <dbReference type="SAM" id="MobiDB-lite"/>
    </source>
</evidence>
<evidence type="ECO:0000313" key="3">
    <source>
        <dbReference type="EMBL" id="EGX57438.1"/>
    </source>
</evidence>
<protein>
    <submittedName>
        <fullName evidence="3">Uncharacterized protein</fullName>
    </submittedName>
</protein>
<dbReference type="InterPro" id="IPR058070">
    <property type="entry name" value="MmpB-like"/>
</dbReference>
<dbReference type="PATRIC" id="fig|700597.3.peg.4499"/>
<keyword evidence="2" id="KW-0472">Membrane</keyword>
<organism evidence="3 4">
    <name type="scientific">Streptomyces zinciresistens K42</name>
    <dbReference type="NCBI Taxonomy" id="700597"/>
    <lineage>
        <taxon>Bacteria</taxon>
        <taxon>Bacillati</taxon>
        <taxon>Actinomycetota</taxon>
        <taxon>Actinomycetes</taxon>
        <taxon>Kitasatosporales</taxon>
        <taxon>Streptomycetaceae</taxon>
        <taxon>Streptomyces</taxon>
    </lineage>
</organism>
<gene>
    <name evidence="3" type="ORF">SZN_22921</name>
</gene>
<feature type="non-terminal residue" evidence="3">
    <location>
        <position position="1"/>
    </location>
</feature>
<dbReference type="NCBIfam" id="NF047320">
    <property type="entry name" value="morpho_MmpB"/>
    <property type="match status" value="1"/>
</dbReference>
<reference evidence="3 4" key="1">
    <citation type="submission" date="2011-08" db="EMBL/GenBank/DDBJ databases">
        <authorList>
            <person name="Lin Y."/>
            <person name="Hao X."/>
            <person name="Johnstone L."/>
            <person name="Miller S.J."/>
            <person name="Wei G."/>
            <person name="Rensing C."/>
        </authorList>
    </citation>
    <scope>NUCLEOTIDE SEQUENCE [LARGE SCALE GENOMIC DNA]</scope>
    <source>
        <strain evidence="3 4">K42</strain>
    </source>
</reference>
<evidence type="ECO:0000256" key="2">
    <source>
        <dbReference type="SAM" id="Phobius"/>
    </source>
</evidence>
<keyword evidence="4" id="KW-1185">Reference proteome</keyword>
<keyword evidence="2" id="KW-1133">Transmembrane helix</keyword>
<evidence type="ECO:0000313" key="4">
    <source>
        <dbReference type="Proteomes" id="UP000004217"/>
    </source>
</evidence>
<dbReference type="Pfam" id="PF26627">
    <property type="entry name" value="MmpB"/>
    <property type="match status" value="1"/>
</dbReference>
<dbReference type="EMBL" id="AGBF01000093">
    <property type="protein sequence ID" value="EGX57438.1"/>
    <property type="molecule type" value="Genomic_DNA"/>
</dbReference>
<proteinExistence type="predicted"/>
<dbReference type="Proteomes" id="UP000004217">
    <property type="component" value="Unassembled WGS sequence"/>
</dbReference>
<accession>G2GGF0</accession>